<comment type="caution">
    <text evidence="7">The sequence shown here is derived from an EMBL/GenBank/DDBJ whole genome shotgun (WGS) entry which is preliminary data.</text>
</comment>
<dbReference type="PANTHER" id="PTHR10953:SF29">
    <property type="entry name" value="NEDD8-ACTIVATING ENZYME E1 REGULATORY SUBUNIT"/>
    <property type="match status" value="1"/>
</dbReference>
<dbReference type="Proteomes" id="UP000294003">
    <property type="component" value="Unassembled WGS sequence"/>
</dbReference>
<dbReference type="InterPro" id="IPR030667">
    <property type="entry name" value="APP-BP1"/>
</dbReference>
<keyword evidence="3 4" id="KW-0833">Ubl conjugation pathway</keyword>
<proteinExistence type="inferred from homology"/>
<feature type="domain" description="THIF-type NAD/FAD binding fold" evidence="6">
    <location>
        <begin position="23"/>
        <end position="77"/>
    </location>
</feature>
<organism evidence="7 8">
    <name type="scientific">Monosporascus cannonballus</name>
    <dbReference type="NCBI Taxonomy" id="155416"/>
    <lineage>
        <taxon>Eukaryota</taxon>
        <taxon>Fungi</taxon>
        <taxon>Dikarya</taxon>
        <taxon>Ascomycota</taxon>
        <taxon>Pezizomycotina</taxon>
        <taxon>Sordariomycetes</taxon>
        <taxon>Xylariomycetidae</taxon>
        <taxon>Xylariales</taxon>
        <taxon>Xylariales incertae sedis</taxon>
        <taxon>Monosporascus</taxon>
    </lineage>
</organism>
<evidence type="ECO:0000259" key="6">
    <source>
        <dbReference type="Pfam" id="PF00899"/>
    </source>
</evidence>
<evidence type="ECO:0000256" key="5">
    <source>
        <dbReference type="SAM" id="MobiDB-lite"/>
    </source>
</evidence>
<comment type="similarity">
    <text evidence="2 4">Belongs to the ubiquitin-activating E1 family. ULA1 subfamily.</text>
</comment>
<dbReference type="EMBL" id="QJNS01000325">
    <property type="protein sequence ID" value="RYO79529.1"/>
    <property type="molecule type" value="Genomic_DNA"/>
</dbReference>
<name>A0ABY0GXB3_9PEZI</name>
<dbReference type="PIRSF" id="PIRSF039099">
    <property type="entry name" value="APP-BP1"/>
    <property type="match status" value="1"/>
</dbReference>
<dbReference type="Pfam" id="PF00899">
    <property type="entry name" value="ThiF"/>
    <property type="match status" value="1"/>
</dbReference>
<dbReference type="SUPFAM" id="SSF69572">
    <property type="entry name" value="Activating enzymes of the ubiquitin-like proteins"/>
    <property type="match status" value="1"/>
</dbReference>
<evidence type="ECO:0000256" key="1">
    <source>
        <dbReference type="ARBA" id="ARBA00005032"/>
    </source>
</evidence>
<dbReference type="PANTHER" id="PTHR10953">
    <property type="entry name" value="UBIQUITIN-ACTIVATING ENZYME E1"/>
    <property type="match status" value="1"/>
</dbReference>
<gene>
    <name evidence="7" type="ORF">DL762_008121</name>
</gene>
<protein>
    <recommendedName>
        <fullName evidence="4">NEDD8-activating enzyme E1 regulatory subunit</fullName>
    </recommendedName>
</protein>
<evidence type="ECO:0000313" key="7">
    <source>
        <dbReference type="EMBL" id="RYO79529.1"/>
    </source>
</evidence>
<dbReference type="InterPro" id="IPR045886">
    <property type="entry name" value="ThiF/MoeB/HesA"/>
</dbReference>
<feature type="region of interest" description="Disordered" evidence="5">
    <location>
        <begin position="535"/>
        <end position="556"/>
    </location>
</feature>
<feature type="compositionally biased region" description="Basic and acidic residues" evidence="5">
    <location>
        <begin position="535"/>
        <end position="548"/>
    </location>
</feature>
<dbReference type="InterPro" id="IPR000594">
    <property type="entry name" value="ThiF_NAD_FAD-bd"/>
</dbReference>
<dbReference type="InterPro" id="IPR035985">
    <property type="entry name" value="Ubiquitin-activating_enz"/>
</dbReference>
<evidence type="ECO:0000256" key="4">
    <source>
        <dbReference type="PIRNR" id="PIRNR039099"/>
    </source>
</evidence>
<evidence type="ECO:0000313" key="8">
    <source>
        <dbReference type="Proteomes" id="UP000294003"/>
    </source>
</evidence>
<keyword evidence="8" id="KW-1185">Reference proteome</keyword>
<comment type="pathway">
    <text evidence="1 4">Protein modification; protein neddylation.</text>
</comment>
<evidence type="ECO:0000256" key="2">
    <source>
        <dbReference type="ARBA" id="ARBA00006868"/>
    </source>
</evidence>
<dbReference type="Gene3D" id="3.40.50.720">
    <property type="entry name" value="NAD(P)-binding Rossmann-like Domain"/>
    <property type="match status" value="3"/>
</dbReference>
<evidence type="ECO:0000256" key="3">
    <source>
        <dbReference type="ARBA" id="ARBA00022786"/>
    </source>
</evidence>
<sequence>MTEIVTSQTPPILHGPTEKEKKYDRQLRLWAASGQAALESAHILLVNSGAGCVGVETLKNLVLPGIGRFTIADSALVINADLGLINIWQGPLELETLFAAADVYTMIMYTHPIQKQDLAIIESYARQHKTPVVSIHSAGFYSYFKINLQGTFPIVDAHPDVEKTMDLRLLNPWPELVEFSEEMARNIDSLDDHEHGHLPYVVILLHYLEKWRESHDGENPTSSKDKKEFRRLVLSSARTNNPEGGEENFQEAEAAINKNIVAPRLEDGVKEIFDHQVSDEFELKSAFWLIVAAIKTFYQKHGCLPLPGTLPDMKAQSNVYVKLQSIYKAKARKDAHEVFEAVKAMPGGEHVDFVEVEGFCKNARFAKLINAAESNRTLGVTFATEKAKDEEAERTYEMTDGAMSLPRSNFFIYLALAATSHNSGATAEEITMTINGIIPNAADYERVVQAAQEAARAGGGELHNISALTGGMVAQEAIKIITKHLEAWHLANTTLNAILNRQKDMVGALVGPQVLTTPSAKLKMPPAALSEELKYNARDTTHPSERSKIQLRPPCT</sequence>
<accession>A0ABY0GXB3</accession>
<comment type="function">
    <text evidence="4">Regulatory subunit of the dimeric UBA3-ULA1 E1 enzyme.</text>
</comment>
<reference evidence="7 8" key="1">
    <citation type="submission" date="2018-06" db="EMBL/GenBank/DDBJ databases">
        <title>Complete Genomes of Monosporascus.</title>
        <authorList>
            <person name="Robinson A.J."/>
            <person name="Natvig D.O."/>
        </authorList>
    </citation>
    <scope>NUCLEOTIDE SEQUENCE [LARGE SCALE GENOMIC DNA]</scope>
    <source>
        <strain evidence="7 8">CBS 609.92</strain>
    </source>
</reference>